<organism evidence="1 2">
    <name type="scientific">Vibrio parahaemolyticus</name>
    <dbReference type="NCBI Taxonomy" id="670"/>
    <lineage>
        <taxon>Bacteria</taxon>
        <taxon>Pseudomonadati</taxon>
        <taxon>Pseudomonadota</taxon>
        <taxon>Gammaproteobacteria</taxon>
        <taxon>Vibrionales</taxon>
        <taxon>Vibrionaceae</taxon>
        <taxon>Vibrio</taxon>
    </lineage>
</organism>
<feature type="non-terminal residue" evidence="1">
    <location>
        <position position="1"/>
    </location>
</feature>
<feature type="non-terminal residue" evidence="1">
    <location>
        <position position="121"/>
    </location>
</feature>
<dbReference type="AlphaFoldDB" id="A0A227J5V2"/>
<gene>
    <name evidence="1" type="ORF">CA163_23450</name>
</gene>
<dbReference type="Proteomes" id="UP000214596">
    <property type="component" value="Unassembled WGS sequence"/>
</dbReference>
<comment type="caution">
    <text evidence="1">The sequence shown here is derived from an EMBL/GenBank/DDBJ whole genome shotgun (WGS) entry which is preliminary data.</text>
</comment>
<dbReference type="EMBL" id="NIXT01002234">
    <property type="protein sequence ID" value="OXE30420.1"/>
    <property type="molecule type" value="Genomic_DNA"/>
</dbReference>
<proteinExistence type="predicted"/>
<name>A0A227J5V2_VIBPH</name>
<evidence type="ECO:0000313" key="2">
    <source>
        <dbReference type="Proteomes" id="UP000214596"/>
    </source>
</evidence>
<sequence>NDAVRYLRTIRLTETNVVARVIDEALNSAAKRARHDNQDKIIRARTRGYEHIALKHTSNLPLFFDGNELKLAMLTPNNQKLWQYWHDERNQQVFGSLFNEQRVASLIKQGVKGTSNVLYSF</sequence>
<evidence type="ECO:0000313" key="1">
    <source>
        <dbReference type="EMBL" id="OXE30420.1"/>
    </source>
</evidence>
<accession>A0A227J5V2</accession>
<protein>
    <submittedName>
        <fullName evidence="1">Uncharacterized protein</fullName>
    </submittedName>
</protein>
<reference evidence="1 2" key="1">
    <citation type="journal article" date="2017" name="Appl. Environ. Microbiol.">
        <title>Parallel evolution of two clades of a major Atlantic endemic Vibrio parahaemolyticus pathogen lineage by independent acquisition of related pathogenicity islands.</title>
        <authorList>
            <person name="Xu F."/>
            <person name="Gonzalez-Escalona N."/>
            <person name="Drees K.P."/>
            <person name="Sebra R.P."/>
            <person name="Cooper V.S."/>
            <person name="Jones S.H."/>
            <person name="Whistler C.A."/>
        </authorList>
    </citation>
    <scope>NUCLEOTIDE SEQUENCE [LARGE SCALE GENOMIC DNA]</scope>
    <source>
        <strain evidence="1 2">MAVP-3</strain>
    </source>
</reference>